<feature type="binding site" evidence="8">
    <location>
        <position position="60"/>
    </location>
    <ligand>
        <name>substrate</name>
    </ligand>
</feature>
<dbReference type="HAMAP" id="MF_00456">
    <property type="entry name" value="ProB"/>
    <property type="match status" value="1"/>
</dbReference>
<dbReference type="NCBIfam" id="TIGR01027">
    <property type="entry name" value="proB"/>
    <property type="match status" value="1"/>
</dbReference>
<dbReference type="FunFam" id="3.40.1160.10:FF:000018">
    <property type="entry name" value="Glutamate 5-kinase"/>
    <property type="match status" value="1"/>
</dbReference>
<dbReference type="AlphaFoldDB" id="A0A133U4I6"/>
<keyword evidence="6 8" id="KW-0418">Kinase</keyword>
<dbReference type="UniPathway" id="UPA00098">
    <property type="reaction ID" value="UER00359"/>
</dbReference>
<dbReference type="Proteomes" id="UP000070184">
    <property type="component" value="Unassembled WGS sequence"/>
</dbReference>
<proteinExistence type="inferred from homology"/>
<dbReference type="SUPFAM" id="SSF53633">
    <property type="entry name" value="Carbamate kinase-like"/>
    <property type="match status" value="1"/>
</dbReference>
<dbReference type="CDD" id="cd04242">
    <property type="entry name" value="AAK_G5K_ProB"/>
    <property type="match status" value="1"/>
</dbReference>
<comment type="function">
    <text evidence="8">Catalyzes the transfer of a phosphate group to glutamate to form L-glutamate 5-phosphate.</text>
</comment>
<dbReference type="Pfam" id="PF00696">
    <property type="entry name" value="AA_kinase"/>
    <property type="match status" value="1"/>
</dbReference>
<comment type="caution">
    <text evidence="10">The sequence shown here is derived from an EMBL/GenBank/DDBJ whole genome shotgun (WGS) entry which is preliminary data.</text>
</comment>
<dbReference type="InterPro" id="IPR005715">
    <property type="entry name" value="Glu_5kinase/COase_Synthase"/>
</dbReference>
<keyword evidence="4 8" id="KW-0808">Transferase</keyword>
<feature type="binding site" evidence="8">
    <location>
        <position position="159"/>
    </location>
    <ligand>
        <name>substrate</name>
    </ligand>
</feature>
<dbReference type="PRINTS" id="PR00474">
    <property type="entry name" value="GLU5KINASE"/>
</dbReference>
<dbReference type="PANTHER" id="PTHR43654:SF1">
    <property type="entry name" value="ISOPENTENYL PHOSPHATE KINASE"/>
    <property type="match status" value="1"/>
</dbReference>
<dbReference type="InterPro" id="IPR036393">
    <property type="entry name" value="AceGlu_kinase-like_sf"/>
</dbReference>
<dbReference type="GO" id="GO:0004349">
    <property type="term" value="F:glutamate 5-kinase activity"/>
    <property type="evidence" value="ECO:0007669"/>
    <property type="project" value="UniProtKB-UniRule"/>
</dbReference>
<dbReference type="GO" id="GO:0005829">
    <property type="term" value="C:cytosol"/>
    <property type="evidence" value="ECO:0007669"/>
    <property type="project" value="TreeGrafter"/>
</dbReference>
<dbReference type="InterPro" id="IPR001048">
    <property type="entry name" value="Asp/Glu/Uridylate_kinase"/>
</dbReference>
<dbReference type="InterPro" id="IPR011529">
    <property type="entry name" value="Glu_5kinase"/>
</dbReference>
<evidence type="ECO:0000256" key="8">
    <source>
        <dbReference type="HAMAP-Rule" id="MF_00456"/>
    </source>
</evidence>
<keyword evidence="2 8" id="KW-0028">Amino-acid biosynthesis</keyword>
<dbReference type="PIRSF" id="PIRSF000729">
    <property type="entry name" value="GK"/>
    <property type="match status" value="1"/>
</dbReference>
<evidence type="ECO:0000256" key="5">
    <source>
        <dbReference type="ARBA" id="ARBA00022741"/>
    </source>
</evidence>
<keyword evidence="11" id="KW-1185">Reference proteome</keyword>
<dbReference type="InterPro" id="IPR041739">
    <property type="entry name" value="G5K_ProB"/>
</dbReference>
<sequence>MSDPKKAREKLSGAKRVVVKIGTNCLTDEDSKLEEKSIEKLADDIADLKEDGREVILVSSGAIGAGLGRLSFGEMPEDMKSLQAASTVGQGALMRRYSECFEEHGIHVAQILLTQEDLTAPSRFQNFKNTIRTLFKWSVVPIVNENDAVAVEEIRMGDNDPLSAFTASGAGADLLIMLTDVDGLHTGDPKEEESAEPIRTVEKITPEIEKLTEKSSESKFGGMYTKVQAAKIATDEGIPVVVADAEESNVLKKILAGEEIGTLFLAQK</sequence>
<protein>
    <recommendedName>
        <fullName evidence="8">Glutamate 5-kinase</fullName>
        <ecNumber evidence="8">2.7.2.11</ecNumber>
    </recommendedName>
    <alternativeName>
        <fullName evidence="8">Gamma-glutamyl kinase</fullName>
        <shortName evidence="8">GK</shortName>
    </alternativeName>
</protein>
<feature type="domain" description="Aspartate/glutamate/uridylate kinase" evidence="9">
    <location>
        <begin position="15"/>
        <end position="244"/>
    </location>
</feature>
<dbReference type="GO" id="GO:0005524">
    <property type="term" value="F:ATP binding"/>
    <property type="evidence" value="ECO:0007669"/>
    <property type="project" value="UniProtKB-KW"/>
</dbReference>
<dbReference type="PANTHER" id="PTHR43654">
    <property type="entry name" value="GLUTAMATE 5-KINASE"/>
    <property type="match status" value="1"/>
</dbReference>
<comment type="caution">
    <text evidence="8">Lacks conserved residue(s) required for the propagation of feature annotation.</text>
</comment>
<keyword evidence="1 8" id="KW-0963">Cytoplasm</keyword>
<reference evidence="10 11" key="1">
    <citation type="journal article" date="2016" name="Sci. Rep.">
        <title>Metabolic traits of an uncultured archaeal lineage -MSBL1- from brine pools of the Red Sea.</title>
        <authorList>
            <person name="Mwirichia R."/>
            <person name="Alam I."/>
            <person name="Rashid M."/>
            <person name="Vinu M."/>
            <person name="Ba-Alawi W."/>
            <person name="Anthony Kamau A."/>
            <person name="Kamanda Ngugi D."/>
            <person name="Goker M."/>
            <person name="Klenk H.P."/>
            <person name="Bajic V."/>
            <person name="Stingl U."/>
        </authorList>
    </citation>
    <scope>NUCLEOTIDE SEQUENCE [LARGE SCALE GENOMIC DNA]</scope>
    <source>
        <strain evidence="10">SCGC-AAA259B11</strain>
    </source>
</reference>
<dbReference type="EMBL" id="LHXK01000055">
    <property type="protein sequence ID" value="KXA89101.1"/>
    <property type="molecule type" value="Genomic_DNA"/>
</dbReference>
<dbReference type="EC" id="2.7.2.11" evidence="8"/>
<dbReference type="GO" id="GO:0055129">
    <property type="term" value="P:L-proline biosynthetic process"/>
    <property type="evidence" value="ECO:0007669"/>
    <property type="project" value="UniProtKB-UniRule"/>
</dbReference>
<evidence type="ECO:0000256" key="4">
    <source>
        <dbReference type="ARBA" id="ARBA00022679"/>
    </source>
</evidence>
<evidence type="ECO:0000256" key="2">
    <source>
        <dbReference type="ARBA" id="ARBA00022605"/>
    </source>
</evidence>
<feature type="binding site" evidence="8">
    <location>
        <position position="20"/>
    </location>
    <ligand>
        <name>ATP</name>
        <dbReference type="ChEBI" id="CHEBI:30616"/>
    </ligand>
</feature>
<evidence type="ECO:0000313" key="11">
    <source>
        <dbReference type="Proteomes" id="UP000070184"/>
    </source>
</evidence>
<dbReference type="PATRIC" id="fig|1698260.3.peg.858"/>
<feature type="binding site" evidence="8">
    <location>
        <position position="147"/>
    </location>
    <ligand>
        <name>substrate</name>
    </ligand>
</feature>
<comment type="pathway">
    <text evidence="8">Amino-acid biosynthesis; L-proline biosynthesis; L-glutamate 5-semialdehyde from L-glutamate: step 1/2.</text>
</comment>
<evidence type="ECO:0000256" key="6">
    <source>
        <dbReference type="ARBA" id="ARBA00022777"/>
    </source>
</evidence>
<comment type="catalytic activity">
    <reaction evidence="8">
        <text>L-glutamate + ATP = L-glutamyl 5-phosphate + ADP</text>
        <dbReference type="Rhea" id="RHEA:14877"/>
        <dbReference type="ChEBI" id="CHEBI:29985"/>
        <dbReference type="ChEBI" id="CHEBI:30616"/>
        <dbReference type="ChEBI" id="CHEBI:58274"/>
        <dbReference type="ChEBI" id="CHEBI:456216"/>
        <dbReference type="EC" id="2.7.2.11"/>
    </reaction>
</comment>
<evidence type="ECO:0000256" key="3">
    <source>
        <dbReference type="ARBA" id="ARBA00022650"/>
    </source>
</evidence>
<accession>A0A133U4I6</accession>
<evidence type="ECO:0000259" key="9">
    <source>
        <dbReference type="Pfam" id="PF00696"/>
    </source>
</evidence>
<feature type="binding site" evidence="8">
    <location>
        <begin position="179"/>
        <end position="180"/>
    </location>
    <ligand>
        <name>ATP</name>
        <dbReference type="ChEBI" id="CHEBI:30616"/>
    </ligand>
</feature>
<dbReference type="Gene3D" id="3.40.1160.10">
    <property type="entry name" value="Acetylglutamate kinase-like"/>
    <property type="match status" value="1"/>
</dbReference>
<keyword evidence="5 8" id="KW-0547">Nucleotide-binding</keyword>
<gene>
    <name evidence="8" type="primary">proB</name>
    <name evidence="10" type="ORF">AKJ61_03560</name>
</gene>
<keyword evidence="3 8" id="KW-0641">Proline biosynthesis</keyword>
<comment type="similarity">
    <text evidence="8">Belongs to the glutamate 5-kinase family.</text>
</comment>
<keyword evidence="7 8" id="KW-0067">ATP-binding</keyword>
<evidence type="ECO:0000256" key="1">
    <source>
        <dbReference type="ARBA" id="ARBA00022490"/>
    </source>
</evidence>
<name>A0A133U4I6_9EURY</name>
<evidence type="ECO:0000256" key="7">
    <source>
        <dbReference type="ARBA" id="ARBA00022840"/>
    </source>
</evidence>
<organism evidence="10 11">
    <name type="scientific">candidate division MSBL1 archaeon SCGC-AAA259B11</name>
    <dbReference type="NCBI Taxonomy" id="1698260"/>
    <lineage>
        <taxon>Archaea</taxon>
        <taxon>Methanobacteriati</taxon>
        <taxon>Methanobacteriota</taxon>
        <taxon>candidate division MSBL1</taxon>
    </lineage>
</organism>
<dbReference type="InterPro" id="IPR001057">
    <property type="entry name" value="Glu/AcGlu_kinase"/>
</dbReference>
<comment type="subcellular location">
    <subcellularLocation>
        <location evidence="8">Cytoplasm</location>
    </subcellularLocation>
</comment>
<evidence type="ECO:0000313" key="10">
    <source>
        <dbReference type="EMBL" id="KXA89101.1"/>
    </source>
</evidence>